<evidence type="ECO:0000259" key="1">
    <source>
        <dbReference type="Pfam" id="PF08393"/>
    </source>
</evidence>
<dbReference type="InterPro" id="IPR026983">
    <property type="entry name" value="DHC"/>
</dbReference>
<evidence type="ECO:0000313" key="3">
    <source>
        <dbReference type="Proteomes" id="UP001163046"/>
    </source>
</evidence>
<dbReference type="OrthoDB" id="447173at2759"/>
<accession>A0A9W9Y6P8</accession>
<dbReference type="Pfam" id="PF08393">
    <property type="entry name" value="DHC_N2"/>
    <property type="match status" value="1"/>
</dbReference>
<dbReference type="GO" id="GO:0045505">
    <property type="term" value="F:dynein intermediate chain binding"/>
    <property type="evidence" value="ECO:0007669"/>
    <property type="project" value="InterPro"/>
</dbReference>
<comment type="caution">
    <text evidence="2">The sequence shown here is derived from an EMBL/GenBank/DDBJ whole genome shotgun (WGS) entry which is preliminary data.</text>
</comment>
<keyword evidence="3" id="KW-1185">Reference proteome</keyword>
<dbReference type="GO" id="GO:0030286">
    <property type="term" value="C:dynein complex"/>
    <property type="evidence" value="ECO:0007669"/>
    <property type="project" value="InterPro"/>
</dbReference>
<evidence type="ECO:0000313" key="2">
    <source>
        <dbReference type="EMBL" id="KAJ7306868.1"/>
    </source>
</evidence>
<protein>
    <recommendedName>
        <fullName evidence="1">Dynein heavy chain linker domain-containing protein</fullName>
    </recommendedName>
</protein>
<dbReference type="Proteomes" id="UP001163046">
    <property type="component" value="Unassembled WGS sequence"/>
</dbReference>
<organism evidence="2 3">
    <name type="scientific">Desmophyllum pertusum</name>
    <dbReference type="NCBI Taxonomy" id="174260"/>
    <lineage>
        <taxon>Eukaryota</taxon>
        <taxon>Metazoa</taxon>
        <taxon>Cnidaria</taxon>
        <taxon>Anthozoa</taxon>
        <taxon>Hexacorallia</taxon>
        <taxon>Scleractinia</taxon>
        <taxon>Caryophylliina</taxon>
        <taxon>Caryophylliidae</taxon>
        <taxon>Desmophyllum</taxon>
    </lineage>
</organism>
<name>A0A9W9Y6P8_9CNID</name>
<dbReference type="GO" id="GO:0007018">
    <property type="term" value="P:microtubule-based movement"/>
    <property type="evidence" value="ECO:0007669"/>
    <property type="project" value="InterPro"/>
</dbReference>
<sequence length="232" mass="26699">MQEAYGMLNKFEVSVAREEVDGVDTLRYSFEKLLAQAGQVQSHLVKIQPNFKARLYWRELWSSMTTPLTTWEDYDEIGPMVSGITPQEASERLNMFQSFLTNCGVNTPLTLEVNSCLVLTVTEYPELARTKKELGLLQKLYGLYNAVIDGVNGYYDILWIEVDIEKINNELLDFQNRCRKLPKALKEWQAFNELKKKIDDFNECCPLLELMANKAMKDRPLGPTGCSHRTQV</sequence>
<dbReference type="PANTHER" id="PTHR46961">
    <property type="entry name" value="DYNEIN HEAVY CHAIN 1, AXONEMAL-LIKE PROTEIN"/>
    <property type="match status" value="1"/>
</dbReference>
<dbReference type="EMBL" id="MU828189">
    <property type="protein sequence ID" value="KAJ7306868.1"/>
    <property type="molecule type" value="Genomic_DNA"/>
</dbReference>
<gene>
    <name evidence="2" type="ORF">OS493_040545</name>
</gene>
<dbReference type="AlphaFoldDB" id="A0A9W9Y6P8"/>
<reference evidence="2" key="1">
    <citation type="submission" date="2023-01" db="EMBL/GenBank/DDBJ databases">
        <title>Genome assembly of the deep-sea coral Lophelia pertusa.</title>
        <authorList>
            <person name="Herrera S."/>
            <person name="Cordes E."/>
        </authorList>
    </citation>
    <scope>NUCLEOTIDE SEQUENCE</scope>
    <source>
        <strain evidence="2">USNM1676648</strain>
        <tissue evidence="2">Polyp</tissue>
    </source>
</reference>
<feature type="domain" description="Dynein heavy chain linker" evidence="1">
    <location>
        <begin position="128"/>
        <end position="219"/>
    </location>
</feature>
<dbReference type="GO" id="GO:0051959">
    <property type="term" value="F:dynein light intermediate chain binding"/>
    <property type="evidence" value="ECO:0007669"/>
    <property type="project" value="InterPro"/>
</dbReference>
<proteinExistence type="predicted"/>
<dbReference type="InterPro" id="IPR013602">
    <property type="entry name" value="Dynein_heavy_linker"/>
</dbReference>
<dbReference type="PANTHER" id="PTHR46961:SF19">
    <property type="entry name" value="DYNEIN HEAVY CHAIN 5, AXONEMAL"/>
    <property type="match status" value="1"/>
</dbReference>